<proteinExistence type="predicted"/>
<evidence type="ECO:0000313" key="2">
    <source>
        <dbReference type="Proteomes" id="UP001239111"/>
    </source>
</evidence>
<comment type="caution">
    <text evidence="1">The sequence shown here is derived from an EMBL/GenBank/DDBJ whole genome shotgun (WGS) entry which is preliminary data.</text>
</comment>
<protein>
    <submittedName>
        <fullName evidence="1">Uncharacterized protein</fullName>
    </submittedName>
</protein>
<name>A0ACC2NXK1_9HYME</name>
<accession>A0ACC2NXK1</accession>
<organism evidence="1 2">
    <name type="scientific">Eretmocerus hayati</name>
    <dbReference type="NCBI Taxonomy" id="131215"/>
    <lineage>
        <taxon>Eukaryota</taxon>
        <taxon>Metazoa</taxon>
        <taxon>Ecdysozoa</taxon>
        <taxon>Arthropoda</taxon>
        <taxon>Hexapoda</taxon>
        <taxon>Insecta</taxon>
        <taxon>Pterygota</taxon>
        <taxon>Neoptera</taxon>
        <taxon>Endopterygota</taxon>
        <taxon>Hymenoptera</taxon>
        <taxon>Apocrita</taxon>
        <taxon>Proctotrupomorpha</taxon>
        <taxon>Chalcidoidea</taxon>
        <taxon>Aphelinidae</taxon>
        <taxon>Aphelininae</taxon>
        <taxon>Eretmocerus</taxon>
    </lineage>
</organism>
<dbReference type="Proteomes" id="UP001239111">
    <property type="component" value="Chromosome 2"/>
</dbReference>
<reference evidence="1" key="1">
    <citation type="submission" date="2023-04" db="EMBL/GenBank/DDBJ databases">
        <title>A chromosome-level genome assembly of the parasitoid wasp Eretmocerus hayati.</title>
        <authorList>
            <person name="Zhong Y."/>
            <person name="Liu S."/>
            <person name="Liu Y."/>
        </authorList>
    </citation>
    <scope>NUCLEOTIDE SEQUENCE</scope>
    <source>
        <strain evidence="1">ZJU_SS_LIU_2023</strain>
    </source>
</reference>
<gene>
    <name evidence="1" type="ORF">QAD02_010805</name>
</gene>
<keyword evidence="2" id="KW-1185">Reference proteome</keyword>
<evidence type="ECO:0000313" key="1">
    <source>
        <dbReference type="EMBL" id="KAJ8675019.1"/>
    </source>
</evidence>
<dbReference type="EMBL" id="CM056742">
    <property type="protein sequence ID" value="KAJ8675019.1"/>
    <property type="molecule type" value="Genomic_DNA"/>
</dbReference>
<sequence>MSYRTVSVGITRHGPEGLEAIARPPYIDAFNLIFDERIAGSPSSHSAASVSSYPSPARSEVPSSFCLSSPARSEASIICLETLAGSEAQSVIRRLGSPARSDTESVICLGSPACSDYCSVVCIESPSPLRPGIDTPFSPKNSKSPSESTYTPLSDGSICFLPASYSGSLARSSRSSPIRRRRDGLIDEDVVSWFNQEQPIFPGLDLNFSVPNLLSTFLPSPAAPSQDNNNNLLAAADEEFNQALRNVQEESSVDLDQRYSNPNTSISSSPLPSPPFAPSEGDDNPWAANKLEKKDNDVVTDHDQENAAVQFELQAEVHHRHYQEQNGTTENSTVEVHPGNYADSTNDVSLVRYI</sequence>